<dbReference type="InterPro" id="IPR011022">
    <property type="entry name" value="Arrestin_C-like"/>
</dbReference>
<keyword evidence="4" id="KW-1185">Reference proteome</keyword>
<feature type="domain" description="Arrestin C-terminal-like" evidence="2">
    <location>
        <begin position="371"/>
        <end position="547"/>
    </location>
</feature>
<feature type="region of interest" description="Disordered" evidence="1">
    <location>
        <begin position="305"/>
        <end position="335"/>
    </location>
</feature>
<evidence type="ECO:0000313" key="3">
    <source>
        <dbReference type="EMBL" id="KAK5990849.1"/>
    </source>
</evidence>
<dbReference type="InterPro" id="IPR014752">
    <property type="entry name" value="Arrestin-like_C"/>
</dbReference>
<feature type="compositionally biased region" description="Low complexity" evidence="1">
    <location>
        <begin position="649"/>
        <end position="665"/>
    </location>
</feature>
<dbReference type="Gene3D" id="2.60.40.640">
    <property type="match status" value="1"/>
</dbReference>
<feature type="compositionally biased region" description="Polar residues" evidence="1">
    <location>
        <begin position="843"/>
        <end position="855"/>
    </location>
</feature>
<dbReference type="SMART" id="SM01017">
    <property type="entry name" value="Arrestin_C"/>
    <property type="match status" value="1"/>
</dbReference>
<feature type="compositionally biased region" description="Basic and acidic residues" evidence="1">
    <location>
        <begin position="698"/>
        <end position="707"/>
    </location>
</feature>
<reference evidence="3 4" key="1">
    <citation type="submission" date="2024-01" db="EMBL/GenBank/DDBJ databases">
        <title>Complete genome of Cladobotryum mycophilum ATHUM6906.</title>
        <authorList>
            <person name="Christinaki A.C."/>
            <person name="Myridakis A.I."/>
            <person name="Kouvelis V.N."/>
        </authorList>
    </citation>
    <scope>NUCLEOTIDE SEQUENCE [LARGE SCALE GENOMIC DNA]</scope>
    <source>
        <strain evidence="3 4">ATHUM6906</strain>
    </source>
</reference>
<evidence type="ECO:0000313" key="4">
    <source>
        <dbReference type="Proteomes" id="UP001338125"/>
    </source>
</evidence>
<feature type="region of interest" description="Disordered" evidence="1">
    <location>
        <begin position="588"/>
        <end position="864"/>
    </location>
</feature>
<sequence>MPLGASRGNGRLSTPSTSASASASGSSPSLSASATLAAATAGGAPAAASTASNNGGAAGAASTPTASNGTTTTTTDSSSSTTRPAPPTASASISTSSPRSSFLSRLSLPLNLPLRSRTRHLTDFHVRCDEPHKKYVAGDSVRGAVVLVVVKALRLTHLVVTLHGFVRVLKDSAAVTKVQGTTTLPPAVAPRALNTMAMASRASFKMRWSYKGLPSSIDFERGTISYMVTATLTKPTSIAPTISCERKVMLAERINVSLLPPPRPRTIFLEPISKRTRKKKSSMALEKGTAVAPEVNDLASEVESLEQSVTIDDTIRDSQPSDQRSPASCDVQSEVSGESARSISTALSRSDLPQLSQVGTAFTSAQQQAVDDKTITATIELLKGGCLPGDIVSVRVTVQHVKRVKSMTGVVVTLFRQGKIDYSPSSSLFASNISKEDARKLQKDEIYPRSRTGLSGLSLSSAGSVSMFRKDLDQTTAPLIIDPVTLQASITVPVKVPDDSFPTIRGVPGDMIAFKYQVEVIVDLGGRLSGQLQGGHSSRFAFGTSASDHNLNMFSSRRDASIVDTSQLRRQKGVISVSMESIVGTVDSSVSRKHVKVSQSPRTLDMGGSDDDEGLFPTPTRYEEARYNSTHPNEPPPPQGYFPPHTNGQSHYYSSPPPSHQYRPQPASPDYSPPNHYTNGPAPLYVPPPQLPDQNNLSEKDRIRQAETRLLPSQPPGAVAGPAPTPDDDDIYDAQATPRPNHYDAGRSPGDDNAGPSAPPEEELIITDPPAAGSAEDKQERERRRLMEEASAPPDFPEDMERRHETGSAPTLDDLSADAEPTAPVLDDNDDYPGYGSIAGPSGSRSASGQGNQIHGEQLPAYQR</sequence>
<evidence type="ECO:0000256" key="1">
    <source>
        <dbReference type="SAM" id="MobiDB-lite"/>
    </source>
</evidence>
<dbReference type="Proteomes" id="UP001338125">
    <property type="component" value="Unassembled WGS sequence"/>
</dbReference>
<evidence type="ECO:0000259" key="2">
    <source>
        <dbReference type="SMART" id="SM01017"/>
    </source>
</evidence>
<comment type="caution">
    <text evidence="3">The sequence shown here is derived from an EMBL/GenBank/DDBJ whole genome shotgun (WGS) entry which is preliminary data.</text>
</comment>
<gene>
    <name evidence="3" type="ORF">PT974_09124</name>
</gene>
<feature type="compositionally biased region" description="Low complexity" evidence="1">
    <location>
        <begin position="11"/>
        <end position="101"/>
    </location>
</feature>
<name>A0ABR0SFD2_9HYPO</name>
<proteinExistence type="predicted"/>
<organism evidence="3 4">
    <name type="scientific">Cladobotryum mycophilum</name>
    <dbReference type="NCBI Taxonomy" id="491253"/>
    <lineage>
        <taxon>Eukaryota</taxon>
        <taxon>Fungi</taxon>
        <taxon>Dikarya</taxon>
        <taxon>Ascomycota</taxon>
        <taxon>Pezizomycotina</taxon>
        <taxon>Sordariomycetes</taxon>
        <taxon>Hypocreomycetidae</taxon>
        <taxon>Hypocreales</taxon>
        <taxon>Hypocreaceae</taxon>
        <taxon>Cladobotryum</taxon>
    </lineage>
</organism>
<protein>
    <submittedName>
        <fullName evidence="3">PH-response regulator protein palF/RIM8</fullName>
    </submittedName>
</protein>
<dbReference type="EMBL" id="JAVFKD010000014">
    <property type="protein sequence ID" value="KAK5990849.1"/>
    <property type="molecule type" value="Genomic_DNA"/>
</dbReference>
<feature type="region of interest" description="Disordered" evidence="1">
    <location>
        <begin position="1"/>
        <end position="101"/>
    </location>
</feature>
<feature type="compositionally biased region" description="Basic and acidic residues" evidence="1">
    <location>
        <begin position="775"/>
        <end position="788"/>
    </location>
</feature>
<accession>A0ABR0SFD2</accession>